<comment type="similarity">
    <text evidence="1 6">Belongs to the aldehyde dehydrogenase family.</text>
</comment>
<evidence type="ECO:0000313" key="8">
    <source>
        <dbReference type="EMBL" id="CAH0047358.1"/>
    </source>
</evidence>
<dbReference type="InterPro" id="IPR015590">
    <property type="entry name" value="Aldehyde_DH_dom"/>
</dbReference>
<reference evidence="8" key="1">
    <citation type="submission" date="2021-10" db="EMBL/GenBank/DDBJ databases">
        <authorList>
            <person name="Piombo E."/>
        </authorList>
    </citation>
    <scope>NUCLEOTIDE SEQUENCE</scope>
</reference>
<evidence type="ECO:0000259" key="7">
    <source>
        <dbReference type="Pfam" id="PF00171"/>
    </source>
</evidence>
<protein>
    <recommendedName>
        <fullName evidence="3">aldehyde dehydrogenase (NAD(+))</fullName>
        <ecNumber evidence="3">1.2.1.3</ecNumber>
    </recommendedName>
</protein>
<accession>A0A9N9Z1H7</accession>
<evidence type="ECO:0000256" key="4">
    <source>
        <dbReference type="ARBA" id="ARBA00049194"/>
    </source>
</evidence>
<evidence type="ECO:0000256" key="2">
    <source>
        <dbReference type="ARBA" id="ARBA00023002"/>
    </source>
</evidence>
<dbReference type="InterPro" id="IPR029510">
    <property type="entry name" value="Ald_DH_CS_GLU"/>
</dbReference>
<gene>
    <name evidence="8" type="ORF">CSOL1703_00017248</name>
</gene>
<dbReference type="InterPro" id="IPR016162">
    <property type="entry name" value="Ald_DH_N"/>
</dbReference>
<dbReference type="EC" id="1.2.1.3" evidence="3"/>
<evidence type="ECO:0000256" key="6">
    <source>
        <dbReference type="RuleBase" id="RU003345"/>
    </source>
</evidence>
<comment type="catalytic activity">
    <reaction evidence="4">
        <text>an aldehyde + NAD(+) + H2O = a carboxylate + NADH + 2 H(+)</text>
        <dbReference type="Rhea" id="RHEA:16185"/>
        <dbReference type="ChEBI" id="CHEBI:15377"/>
        <dbReference type="ChEBI" id="CHEBI:15378"/>
        <dbReference type="ChEBI" id="CHEBI:17478"/>
        <dbReference type="ChEBI" id="CHEBI:29067"/>
        <dbReference type="ChEBI" id="CHEBI:57540"/>
        <dbReference type="ChEBI" id="CHEBI:57945"/>
        <dbReference type="EC" id="1.2.1.3"/>
    </reaction>
</comment>
<dbReference type="GO" id="GO:0004029">
    <property type="term" value="F:aldehyde dehydrogenase (NAD+) activity"/>
    <property type="evidence" value="ECO:0007669"/>
    <property type="project" value="UniProtKB-EC"/>
</dbReference>
<name>A0A9N9Z1H7_9HYPO</name>
<dbReference type="InterPro" id="IPR044086">
    <property type="entry name" value="LUC3-like"/>
</dbReference>
<dbReference type="SUPFAM" id="SSF53720">
    <property type="entry name" value="ALDH-like"/>
    <property type="match status" value="1"/>
</dbReference>
<dbReference type="OrthoDB" id="310895at2759"/>
<keyword evidence="9" id="KW-1185">Reference proteome</keyword>
<dbReference type="PANTHER" id="PTHR11699">
    <property type="entry name" value="ALDEHYDE DEHYDROGENASE-RELATED"/>
    <property type="match status" value="1"/>
</dbReference>
<dbReference type="AlphaFoldDB" id="A0A9N9Z1H7"/>
<dbReference type="EMBL" id="CABFOC020000029">
    <property type="protein sequence ID" value="CAH0047358.1"/>
    <property type="molecule type" value="Genomic_DNA"/>
</dbReference>
<evidence type="ECO:0000256" key="3">
    <source>
        <dbReference type="ARBA" id="ARBA00024226"/>
    </source>
</evidence>
<proteinExistence type="inferred from homology"/>
<dbReference type="Pfam" id="PF00171">
    <property type="entry name" value="Aldedh"/>
    <property type="match status" value="1"/>
</dbReference>
<evidence type="ECO:0000313" key="9">
    <source>
        <dbReference type="Proteomes" id="UP000775872"/>
    </source>
</evidence>
<feature type="domain" description="Aldehyde dehydrogenase" evidence="7">
    <location>
        <begin position="25"/>
        <end position="487"/>
    </location>
</feature>
<dbReference type="Gene3D" id="3.40.309.10">
    <property type="entry name" value="Aldehyde Dehydrogenase, Chain A, domain 2"/>
    <property type="match status" value="1"/>
</dbReference>
<dbReference type="PROSITE" id="PS00687">
    <property type="entry name" value="ALDEHYDE_DEHYDR_GLU"/>
    <property type="match status" value="1"/>
</dbReference>
<dbReference type="InterPro" id="IPR016160">
    <property type="entry name" value="Ald_DH_CS_CYS"/>
</dbReference>
<comment type="caution">
    <text evidence="8">The sequence shown here is derived from an EMBL/GenBank/DDBJ whole genome shotgun (WGS) entry which is preliminary data.</text>
</comment>
<dbReference type="Proteomes" id="UP000775872">
    <property type="component" value="Unassembled WGS sequence"/>
</dbReference>
<evidence type="ECO:0000256" key="1">
    <source>
        <dbReference type="ARBA" id="ARBA00009986"/>
    </source>
</evidence>
<keyword evidence="2 6" id="KW-0560">Oxidoreductase</keyword>
<dbReference type="InterPro" id="IPR016161">
    <property type="entry name" value="Ald_DH/histidinol_DH"/>
</dbReference>
<dbReference type="Gene3D" id="3.40.605.10">
    <property type="entry name" value="Aldehyde Dehydrogenase, Chain A, domain 1"/>
    <property type="match status" value="1"/>
</dbReference>
<dbReference type="InterPro" id="IPR016163">
    <property type="entry name" value="Ald_DH_C"/>
</dbReference>
<dbReference type="FunFam" id="3.40.309.10:FF:000009">
    <property type="entry name" value="Aldehyde dehydrogenase A"/>
    <property type="match status" value="1"/>
</dbReference>
<organism evidence="8 9">
    <name type="scientific">Clonostachys solani</name>
    <dbReference type="NCBI Taxonomy" id="160281"/>
    <lineage>
        <taxon>Eukaryota</taxon>
        <taxon>Fungi</taxon>
        <taxon>Dikarya</taxon>
        <taxon>Ascomycota</taxon>
        <taxon>Pezizomycotina</taxon>
        <taxon>Sordariomycetes</taxon>
        <taxon>Hypocreomycetidae</taxon>
        <taxon>Hypocreales</taxon>
        <taxon>Bionectriaceae</taxon>
        <taxon>Clonostachys</taxon>
    </lineage>
</organism>
<dbReference type="CDD" id="cd07106">
    <property type="entry name" value="ALDH_AldA-AAD23400"/>
    <property type="match status" value="1"/>
</dbReference>
<dbReference type="PROSITE" id="PS00070">
    <property type="entry name" value="ALDEHYDE_DEHYDR_CYS"/>
    <property type="match status" value="1"/>
</dbReference>
<feature type="active site" evidence="5">
    <location>
        <position position="269"/>
    </location>
</feature>
<sequence length="493" mass="53708">MTANPLLTFDEFSNVINGELRKTKETRYSINPSTLEHNPPVPVSSLNDVDEAVGHARNAFKTWSKIPLSARQDAVIALAAGLHSLKSDFAHLLVREQGKPLWAAENEIDAACHWLKVQAELPFSEDVILETDERIIKTRYTPLGATPIIISMSRNTDREAGVAVALVPWNSCGKIAPALVTGNTLIVKPSQVPPKMSCPFTPYCDLKLVELAQRFFPPGVLQCLSGDDNLGPWLTAHGGINKVSFTGSTATGKLVMKSCANTLKRVTLELGGNDPAIICEDVDVAELAFSNSGQVCVAIKRAYVHSSIYDEFLRNMVDITTSMGVGDGLADNLSLGPLQNAMQYDRVRDLLKDVKTTGLDISTGEPISSDLKANGYFIRPTIVNNPPQSSRIVREEPFGPVIPLLKWDTEEQVLGYANDSDMGLSASVWTRDVARAERIALQLEAGTVWVNSHLELRPDAAFGGHKQSGLGAEWGQEGLRSYCNTQTLFLAKK</sequence>
<evidence type="ECO:0000256" key="5">
    <source>
        <dbReference type="PROSITE-ProRule" id="PRU10007"/>
    </source>
</evidence>